<dbReference type="AlphaFoldDB" id="A0A8J5FFA7"/>
<comment type="caution">
    <text evidence="1">The sequence shown here is derived from an EMBL/GenBank/DDBJ whole genome shotgun (WGS) entry which is preliminary data.</text>
</comment>
<proteinExistence type="predicted"/>
<evidence type="ECO:0000313" key="1">
    <source>
        <dbReference type="EMBL" id="KAG6487029.1"/>
    </source>
</evidence>
<sequence length="145" mass="15989">MYAELPPFPILSLYDDTSTIHSHYDTAPFFSSDDTPTDPPLFSFSPSAVSFTPQSPEDCRLPCPSLPSSIIALSPLLCPARKKKARISSAPLLWAFGIHYSSQSTTSPNAYHHPSAERSRRSPTLAAAVSIFSHNQNAFFGRFWI</sequence>
<accession>A0A8J5FFA7</accession>
<dbReference type="EMBL" id="JACMSC010000015">
    <property type="protein sequence ID" value="KAG6487029.1"/>
    <property type="molecule type" value="Genomic_DNA"/>
</dbReference>
<reference evidence="1 2" key="1">
    <citation type="submission" date="2020-08" db="EMBL/GenBank/DDBJ databases">
        <title>Plant Genome Project.</title>
        <authorList>
            <person name="Zhang R.-G."/>
        </authorList>
    </citation>
    <scope>NUCLEOTIDE SEQUENCE [LARGE SCALE GENOMIC DNA]</scope>
    <source>
        <tissue evidence="1">Rhizome</tissue>
    </source>
</reference>
<protein>
    <submittedName>
        <fullName evidence="1">Uncharacterized protein</fullName>
    </submittedName>
</protein>
<evidence type="ECO:0000313" key="2">
    <source>
        <dbReference type="Proteomes" id="UP000734854"/>
    </source>
</evidence>
<dbReference type="Proteomes" id="UP000734854">
    <property type="component" value="Unassembled WGS sequence"/>
</dbReference>
<name>A0A8J5FFA7_ZINOF</name>
<gene>
    <name evidence="1" type="ORF">ZIOFF_055610</name>
</gene>
<keyword evidence="2" id="KW-1185">Reference proteome</keyword>
<organism evidence="1 2">
    <name type="scientific">Zingiber officinale</name>
    <name type="common">Ginger</name>
    <name type="synonym">Amomum zingiber</name>
    <dbReference type="NCBI Taxonomy" id="94328"/>
    <lineage>
        <taxon>Eukaryota</taxon>
        <taxon>Viridiplantae</taxon>
        <taxon>Streptophyta</taxon>
        <taxon>Embryophyta</taxon>
        <taxon>Tracheophyta</taxon>
        <taxon>Spermatophyta</taxon>
        <taxon>Magnoliopsida</taxon>
        <taxon>Liliopsida</taxon>
        <taxon>Zingiberales</taxon>
        <taxon>Zingiberaceae</taxon>
        <taxon>Zingiber</taxon>
    </lineage>
</organism>